<keyword evidence="1" id="KW-0812">Transmembrane</keyword>
<name>A0A5C5RXP1_9ACTN</name>
<sequence length="435" mass="45608">MGTALPLEVLRPAVALVPWLLAVAAALTADRRRRAGAALGALWNAVALVALNAVAVRAGWWSFGSPDHPVDGSTWSGVPIDVVLGWAVLWGAVPVLLGAVVRPALTGAVLIAADLLAMASLEPLVVLGRTWLWGEALAVALALVPGLVLGELTARGRAVRVRSWLQTVLFTAILAWCLPSVALAVAGRTWGEALAVWPRPVLSLWVQAGVLLAIVAQRAVGEFADHGGTPFPWDPPPRLVRTGPYAYVANPMQACAAAILLVEAAALLEWRLAAAALVAVVFSAGLAALHEDGELQRRCGPAWGDYRRGVPAWRPRRRPVDGDGEAELWVSATCSVCAPVGEWFARRAPEQLRIRAAEGHPAGLRRVHYTRTAADGTPAASASGLGAIGRGLEHLGLGWAVVGWVLRAPLIAPILQVAADALGGGPRRLPGDTRT</sequence>
<keyword evidence="1" id="KW-1133">Transmembrane helix</keyword>
<feature type="transmembrane region" description="Helical" evidence="1">
    <location>
        <begin position="41"/>
        <end position="63"/>
    </location>
</feature>
<reference evidence="2 3" key="1">
    <citation type="submission" date="2019-06" db="EMBL/GenBank/DDBJ databases">
        <title>Tsukamurella conjunctivitidis sp. nov., Tsukamurella assacharolytica sp. nov. and Tsukamurella sputae sp. nov. isolated from patients with conjunctivitis, bacteraemia (lymphoma) and respiratory infection (sputum) in Hong Kong.</title>
        <authorList>
            <person name="Teng J.L.L."/>
            <person name="Lee H.H."/>
            <person name="Fong J.Y.H."/>
            <person name="Fok K.M.N."/>
            <person name="Lau S.K.P."/>
            <person name="Woo P.C.Y."/>
        </authorList>
    </citation>
    <scope>NUCLEOTIDE SEQUENCE [LARGE SCALE GENOMIC DNA]</scope>
    <source>
        <strain evidence="2 3">HKU72</strain>
    </source>
</reference>
<evidence type="ECO:0000313" key="3">
    <source>
        <dbReference type="Proteomes" id="UP000319375"/>
    </source>
</evidence>
<comment type="caution">
    <text evidence="2">The sequence shown here is derived from an EMBL/GenBank/DDBJ whole genome shotgun (WGS) entry which is preliminary data.</text>
</comment>
<dbReference type="Proteomes" id="UP000319375">
    <property type="component" value="Unassembled WGS sequence"/>
</dbReference>
<accession>A0A5C5RXP1</accession>
<feature type="transmembrane region" description="Helical" evidence="1">
    <location>
        <begin position="132"/>
        <end position="152"/>
    </location>
</feature>
<dbReference type="OrthoDB" id="941586at2"/>
<keyword evidence="3" id="KW-1185">Reference proteome</keyword>
<gene>
    <name evidence="2" type="ORF">FK530_19635</name>
</gene>
<feature type="transmembrane region" description="Helical" evidence="1">
    <location>
        <begin position="83"/>
        <end position="101"/>
    </location>
</feature>
<feature type="transmembrane region" description="Helical" evidence="1">
    <location>
        <begin position="164"/>
        <end position="184"/>
    </location>
</feature>
<feature type="transmembrane region" description="Helical" evidence="1">
    <location>
        <begin position="12"/>
        <end position="29"/>
    </location>
</feature>
<organism evidence="2 3">
    <name type="scientific">Tsukamurella conjunctivitidis</name>
    <dbReference type="NCBI Taxonomy" id="2592068"/>
    <lineage>
        <taxon>Bacteria</taxon>
        <taxon>Bacillati</taxon>
        <taxon>Actinomycetota</taxon>
        <taxon>Actinomycetes</taxon>
        <taxon>Mycobacteriales</taxon>
        <taxon>Tsukamurellaceae</taxon>
        <taxon>Tsukamurella</taxon>
    </lineage>
</organism>
<protein>
    <recommendedName>
        <fullName evidence="4">Isoprenylcysteine carboxylmethyltransferase family protein</fullName>
    </recommendedName>
</protein>
<evidence type="ECO:0008006" key="4">
    <source>
        <dbReference type="Google" id="ProtNLM"/>
    </source>
</evidence>
<dbReference type="Gene3D" id="1.20.120.1630">
    <property type="match status" value="1"/>
</dbReference>
<keyword evidence="1" id="KW-0472">Membrane</keyword>
<dbReference type="RefSeq" id="WP_146488670.1">
    <property type="nucleotide sequence ID" value="NZ_VIGX01000016.1"/>
</dbReference>
<dbReference type="AlphaFoldDB" id="A0A5C5RXP1"/>
<dbReference type="EMBL" id="VIGX01000016">
    <property type="protein sequence ID" value="TWS27190.1"/>
    <property type="molecule type" value="Genomic_DNA"/>
</dbReference>
<dbReference type="GO" id="GO:0012505">
    <property type="term" value="C:endomembrane system"/>
    <property type="evidence" value="ECO:0007669"/>
    <property type="project" value="UniProtKB-SubCell"/>
</dbReference>
<feature type="transmembrane region" description="Helical" evidence="1">
    <location>
        <begin position="108"/>
        <end position="126"/>
    </location>
</feature>
<proteinExistence type="predicted"/>
<evidence type="ECO:0000256" key="1">
    <source>
        <dbReference type="SAM" id="Phobius"/>
    </source>
</evidence>
<evidence type="ECO:0000313" key="2">
    <source>
        <dbReference type="EMBL" id="TWS27190.1"/>
    </source>
</evidence>